<keyword evidence="23" id="KW-0325">Glycoprotein</keyword>
<evidence type="ECO:0000256" key="23">
    <source>
        <dbReference type="ARBA" id="ARBA00023180"/>
    </source>
</evidence>
<evidence type="ECO:0000256" key="17">
    <source>
        <dbReference type="ARBA" id="ARBA00022832"/>
    </source>
</evidence>
<evidence type="ECO:0000256" key="2">
    <source>
        <dbReference type="ARBA" id="ARBA00004427"/>
    </source>
</evidence>
<evidence type="ECO:0000259" key="34">
    <source>
        <dbReference type="Pfam" id="PF00061"/>
    </source>
</evidence>
<evidence type="ECO:0000256" key="32">
    <source>
        <dbReference type="RuleBase" id="RU003695"/>
    </source>
</evidence>
<dbReference type="GO" id="GO:0048471">
    <property type="term" value="C:perinuclear region of cytoplasm"/>
    <property type="evidence" value="ECO:0007669"/>
    <property type="project" value="UniProtKB-SubCell"/>
</dbReference>
<dbReference type="GO" id="GO:0043303">
    <property type="term" value="P:mast cell degranulation"/>
    <property type="evidence" value="ECO:0007669"/>
    <property type="project" value="UniProtKB-KW"/>
</dbReference>
<dbReference type="GeneID" id="102826504"/>
<evidence type="ECO:0000256" key="12">
    <source>
        <dbReference type="ARBA" id="ARBA00022525"/>
    </source>
</evidence>
<evidence type="ECO:0000256" key="10">
    <source>
        <dbReference type="ARBA" id="ARBA00022501"/>
    </source>
</evidence>
<evidence type="ECO:0000256" key="15">
    <source>
        <dbReference type="ARBA" id="ARBA00022729"/>
    </source>
</evidence>
<evidence type="ECO:0000256" key="6">
    <source>
        <dbReference type="ARBA" id="ARBA00006889"/>
    </source>
</evidence>
<evidence type="ECO:0000256" key="29">
    <source>
        <dbReference type="ARBA" id="ARBA00030654"/>
    </source>
</evidence>
<feature type="signal peptide" evidence="33">
    <location>
        <begin position="1"/>
        <end position="26"/>
    </location>
</feature>
<keyword evidence="15 33" id="KW-0732">Signal</keyword>
<evidence type="ECO:0000256" key="3">
    <source>
        <dbReference type="ARBA" id="ARBA00004555"/>
    </source>
</evidence>
<sequence>MARRYPLWMGLVLLGVFGVLQTPTQAKVSVQNNFQQVEFLGEWFTVGLASNWTWFREKKGLSMCRSIVDSSEDGSLNLTFTFARKDKCKTWSLVLQPEGPSGHYTYQNPHWGSALEFSVVETDYANYALLCTEGLKTSGHYVRIISLFSRTQTPRTEFKEKFIALTKILLPFTEDSIVFLSPSDKCMEEHN</sequence>
<dbReference type="AlphaFoldDB" id="A0A9B0TE94"/>
<dbReference type="InterPro" id="IPR000566">
    <property type="entry name" value="Lipocln_cytosolic_FA-bd_dom"/>
</dbReference>
<dbReference type="InterPro" id="IPR022272">
    <property type="entry name" value="Lipocalin_CS"/>
</dbReference>
<keyword evidence="8" id="KW-0813">Transport</keyword>
<keyword evidence="9" id="KW-0963">Cytoplasm</keyword>
<accession>A0A9B0TE94</accession>
<keyword evidence="20" id="KW-0472">Membrane</keyword>
<keyword evidence="21" id="KW-1015">Disulfide bond</keyword>
<keyword evidence="22" id="KW-0275">Fatty acid biosynthesis</keyword>
<keyword evidence="35" id="KW-1185">Reference proteome</keyword>
<dbReference type="PRINTS" id="PR00179">
    <property type="entry name" value="LIPOCALIN"/>
</dbReference>
<feature type="chain" id="PRO_5039380752" description="Prostaglandin-H2 D-isomerase" evidence="33">
    <location>
        <begin position="27"/>
        <end position="191"/>
    </location>
</feature>
<dbReference type="PRINTS" id="PR01254">
    <property type="entry name" value="PGNDSYNTHASE"/>
</dbReference>
<evidence type="ECO:0000256" key="30">
    <source>
        <dbReference type="ARBA" id="ARBA00031917"/>
    </source>
</evidence>
<keyword evidence="10" id="KW-0644">Prostaglandin metabolism</keyword>
<evidence type="ECO:0000256" key="26">
    <source>
        <dbReference type="ARBA" id="ARBA00023698"/>
    </source>
</evidence>
<evidence type="ECO:0000256" key="27">
    <source>
        <dbReference type="ARBA" id="ARBA00023799"/>
    </source>
</evidence>
<evidence type="ECO:0000256" key="14">
    <source>
        <dbReference type="ARBA" id="ARBA00022675"/>
    </source>
</evidence>
<evidence type="ECO:0000256" key="21">
    <source>
        <dbReference type="ARBA" id="ARBA00023157"/>
    </source>
</evidence>
<dbReference type="GO" id="GO:0005794">
    <property type="term" value="C:Golgi apparatus"/>
    <property type="evidence" value="ECO:0007669"/>
    <property type="project" value="UniProtKB-SubCell"/>
</dbReference>
<dbReference type="GO" id="GO:0001516">
    <property type="term" value="P:prostaglandin biosynthetic process"/>
    <property type="evidence" value="ECO:0007669"/>
    <property type="project" value="UniProtKB-KW"/>
</dbReference>
<comment type="similarity">
    <text evidence="6 32">Belongs to the calycin superfamily. Lipocalin family.</text>
</comment>
<evidence type="ECO:0000313" key="36">
    <source>
        <dbReference type="RefSeq" id="XP_006863856.1"/>
    </source>
</evidence>
<dbReference type="InterPro" id="IPR012674">
    <property type="entry name" value="Calycin"/>
</dbReference>
<comment type="subunit">
    <text evidence="7">Monomer.</text>
</comment>
<dbReference type="EC" id="5.3.99.2" evidence="27"/>
<comment type="subcellular location">
    <subcellularLocation>
        <location evidence="4">Cytoplasm</location>
        <location evidence="4">Perinuclear region</location>
    </subcellularLocation>
    <subcellularLocation>
        <location evidence="3">Golgi apparatus</location>
    </subcellularLocation>
    <subcellularLocation>
        <location evidence="1">Nucleus membrane</location>
    </subcellularLocation>
    <subcellularLocation>
        <location evidence="2">Rough endoplasmic reticulum</location>
    </subcellularLocation>
    <subcellularLocation>
        <location evidence="5">Secreted</location>
    </subcellularLocation>
</comment>
<dbReference type="GO" id="GO:0004667">
    <property type="term" value="F:prostaglandin-D synthase activity"/>
    <property type="evidence" value="ECO:0007669"/>
    <property type="project" value="UniProtKB-EC"/>
</dbReference>
<keyword evidence="24" id="KW-0413">Isomerase</keyword>
<dbReference type="SUPFAM" id="SSF50814">
    <property type="entry name" value="Lipocalins"/>
    <property type="match status" value="1"/>
</dbReference>
<dbReference type="GO" id="GO:0005791">
    <property type="term" value="C:rough endoplasmic reticulum"/>
    <property type="evidence" value="ECO:0007669"/>
    <property type="project" value="UniProtKB-SubCell"/>
</dbReference>
<keyword evidence="11" id="KW-0444">Lipid biosynthesis</keyword>
<evidence type="ECO:0000256" key="24">
    <source>
        <dbReference type="ARBA" id="ARBA00023235"/>
    </source>
</evidence>
<evidence type="ECO:0000256" key="11">
    <source>
        <dbReference type="ARBA" id="ARBA00022516"/>
    </source>
</evidence>
<evidence type="ECO:0000256" key="16">
    <source>
        <dbReference type="ARBA" id="ARBA00022824"/>
    </source>
</evidence>
<evidence type="ECO:0000256" key="33">
    <source>
        <dbReference type="SAM" id="SignalP"/>
    </source>
</evidence>
<dbReference type="CTD" id="5730"/>
<dbReference type="InterPro" id="IPR002345">
    <property type="entry name" value="Lipocalin"/>
</dbReference>
<name>A0A9B0TE94_CHRAS</name>
<evidence type="ECO:0000256" key="19">
    <source>
        <dbReference type="ARBA" id="ARBA00023098"/>
    </source>
</evidence>
<evidence type="ECO:0000256" key="28">
    <source>
        <dbReference type="ARBA" id="ARBA00023891"/>
    </source>
</evidence>
<dbReference type="PANTHER" id="PTHR11430:SF86">
    <property type="entry name" value="PROSTAGLANDIN-H2 D-ISOMERASE"/>
    <property type="match status" value="1"/>
</dbReference>
<gene>
    <name evidence="36" type="primary">PTGDS</name>
</gene>
<evidence type="ECO:0000256" key="9">
    <source>
        <dbReference type="ARBA" id="ARBA00022490"/>
    </source>
</evidence>
<keyword evidence="19" id="KW-0443">Lipid metabolism</keyword>
<evidence type="ECO:0000256" key="22">
    <source>
        <dbReference type="ARBA" id="ARBA00023160"/>
    </source>
</evidence>
<dbReference type="OrthoDB" id="9048943at2759"/>
<keyword evidence="18" id="KW-0333">Golgi apparatus</keyword>
<dbReference type="RefSeq" id="XP_006863856.1">
    <property type="nucleotide sequence ID" value="XM_006863794.1"/>
</dbReference>
<dbReference type="Proteomes" id="UP000504623">
    <property type="component" value="Unplaced"/>
</dbReference>
<keyword evidence="17" id="KW-0276">Fatty acid metabolism</keyword>
<evidence type="ECO:0000256" key="4">
    <source>
        <dbReference type="ARBA" id="ARBA00004556"/>
    </source>
</evidence>
<dbReference type="Gene3D" id="2.40.128.20">
    <property type="match status" value="1"/>
</dbReference>
<evidence type="ECO:0000256" key="25">
    <source>
        <dbReference type="ARBA" id="ARBA00023242"/>
    </source>
</evidence>
<feature type="domain" description="Lipocalin/cytosolic fatty-acid binding" evidence="34">
    <location>
        <begin position="41"/>
        <end position="183"/>
    </location>
</feature>
<evidence type="ECO:0000256" key="13">
    <source>
        <dbReference type="ARBA" id="ARBA00022585"/>
    </source>
</evidence>
<evidence type="ECO:0000313" key="35">
    <source>
        <dbReference type="Proteomes" id="UP000504623"/>
    </source>
</evidence>
<dbReference type="GO" id="GO:0036094">
    <property type="term" value="F:small molecule binding"/>
    <property type="evidence" value="ECO:0007669"/>
    <property type="project" value="InterPro"/>
</dbReference>
<evidence type="ECO:0000256" key="20">
    <source>
        <dbReference type="ARBA" id="ARBA00023136"/>
    </source>
</evidence>
<dbReference type="GO" id="GO:0031965">
    <property type="term" value="C:nuclear membrane"/>
    <property type="evidence" value="ECO:0007669"/>
    <property type="project" value="UniProtKB-SubCell"/>
</dbReference>
<evidence type="ECO:0000256" key="8">
    <source>
        <dbReference type="ARBA" id="ARBA00022448"/>
    </source>
</evidence>
<evidence type="ECO:0000256" key="18">
    <source>
        <dbReference type="ARBA" id="ARBA00023034"/>
    </source>
</evidence>
<evidence type="ECO:0000256" key="5">
    <source>
        <dbReference type="ARBA" id="ARBA00004613"/>
    </source>
</evidence>
<organism evidence="35 36">
    <name type="scientific">Chrysochloris asiatica</name>
    <name type="common">Cape golden mole</name>
    <dbReference type="NCBI Taxonomy" id="185453"/>
    <lineage>
        <taxon>Eukaryota</taxon>
        <taxon>Metazoa</taxon>
        <taxon>Chordata</taxon>
        <taxon>Craniata</taxon>
        <taxon>Vertebrata</taxon>
        <taxon>Euteleostomi</taxon>
        <taxon>Mammalia</taxon>
        <taxon>Eutheria</taxon>
        <taxon>Afrotheria</taxon>
        <taxon>Chrysochloridae</taxon>
        <taxon>Chrysochlorinae</taxon>
        <taxon>Chrysochloris</taxon>
    </lineage>
</organism>
<evidence type="ECO:0000256" key="1">
    <source>
        <dbReference type="ARBA" id="ARBA00004126"/>
    </source>
</evidence>
<evidence type="ECO:0000256" key="7">
    <source>
        <dbReference type="ARBA" id="ARBA00011245"/>
    </source>
</evidence>
<keyword evidence="12" id="KW-0964">Secreted</keyword>
<dbReference type="PROSITE" id="PS00213">
    <property type="entry name" value="LIPOCALIN"/>
    <property type="match status" value="1"/>
</dbReference>
<keyword evidence="13" id="KW-0643">Prostaglandin biosynthesis</keyword>
<dbReference type="PANTHER" id="PTHR11430">
    <property type="entry name" value="LIPOCALIN"/>
    <property type="match status" value="1"/>
</dbReference>
<protein>
    <recommendedName>
        <fullName evidence="28">Prostaglandin-H2 D-isomerase</fullName>
        <ecNumber evidence="27">5.3.99.2</ecNumber>
    </recommendedName>
    <alternativeName>
        <fullName evidence="31">Glutathione-independent PGD synthase</fullName>
    </alternativeName>
    <alternativeName>
        <fullName evidence="30">Lipocalin-type prostaglandin-D synthase</fullName>
    </alternativeName>
    <alternativeName>
        <fullName evidence="29">Prostaglandin-D2 synthase</fullName>
    </alternativeName>
</protein>
<keyword evidence="16" id="KW-0256">Endoplasmic reticulum</keyword>
<keyword evidence="25" id="KW-0539">Nucleus</keyword>
<evidence type="ECO:0000256" key="31">
    <source>
        <dbReference type="ARBA" id="ARBA00032350"/>
    </source>
</evidence>
<reference evidence="36" key="1">
    <citation type="submission" date="2025-08" db="UniProtKB">
        <authorList>
            <consortium name="RefSeq"/>
        </authorList>
    </citation>
    <scope>IDENTIFICATION</scope>
    <source>
        <tissue evidence="36">Spleen</tissue>
    </source>
</reference>
<comment type="catalytic activity">
    <reaction evidence="26">
        <text>prostaglandin H2 = prostaglandin D2</text>
        <dbReference type="Rhea" id="RHEA:10600"/>
        <dbReference type="ChEBI" id="CHEBI:57405"/>
        <dbReference type="ChEBI" id="CHEBI:57406"/>
        <dbReference type="EC" id="5.3.99.2"/>
    </reaction>
</comment>
<keyword evidence="14" id="KW-0467">Mast cell degranulation</keyword>
<dbReference type="GO" id="GO:0005615">
    <property type="term" value="C:extracellular space"/>
    <property type="evidence" value="ECO:0007669"/>
    <property type="project" value="TreeGrafter"/>
</dbReference>
<proteinExistence type="inferred from homology"/>
<dbReference type="Pfam" id="PF00061">
    <property type="entry name" value="Lipocalin"/>
    <property type="match status" value="1"/>
</dbReference>